<keyword evidence="5" id="KW-0732">Signal</keyword>
<feature type="domain" description="Carboxylesterase type B" evidence="6">
    <location>
        <begin position="23"/>
        <end position="481"/>
    </location>
</feature>
<dbReference type="InterPro" id="IPR050654">
    <property type="entry name" value="AChE-related_enzymes"/>
</dbReference>
<protein>
    <recommendedName>
        <fullName evidence="5">Carboxylic ester hydrolase</fullName>
        <ecNumber evidence="5">3.1.1.-</ecNumber>
    </recommendedName>
</protein>
<name>A0A6A5ZD51_9PLEO</name>
<organism evidence="7 8">
    <name type="scientific">Lophiotrema nucula</name>
    <dbReference type="NCBI Taxonomy" id="690887"/>
    <lineage>
        <taxon>Eukaryota</taxon>
        <taxon>Fungi</taxon>
        <taxon>Dikarya</taxon>
        <taxon>Ascomycota</taxon>
        <taxon>Pezizomycotina</taxon>
        <taxon>Dothideomycetes</taxon>
        <taxon>Pleosporomycetidae</taxon>
        <taxon>Pleosporales</taxon>
        <taxon>Lophiotremataceae</taxon>
        <taxon>Lophiotrema</taxon>
    </lineage>
</organism>
<evidence type="ECO:0000256" key="1">
    <source>
        <dbReference type="ARBA" id="ARBA00005964"/>
    </source>
</evidence>
<dbReference type="InterPro" id="IPR000997">
    <property type="entry name" value="Cholinesterase"/>
</dbReference>
<dbReference type="EMBL" id="ML977319">
    <property type="protein sequence ID" value="KAF2117135.1"/>
    <property type="molecule type" value="Genomic_DNA"/>
</dbReference>
<keyword evidence="3" id="KW-1015">Disulfide bond</keyword>
<dbReference type="GO" id="GO:0004104">
    <property type="term" value="F:cholinesterase activity"/>
    <property type="evidence" value="ECO:0007669"/>
    <property type="project" value="InterPro"/>
</dbReference>
<evidence type="ECO:0000256" key="3">
    <source>
        <dbReference type="ARBA" id="ARBA00023157"/>
    </source>
</evidence>
<dbReference type="Gene3D" id="3.40.50.1820">
    <property type="entry name" value="alpha/beta hydrolase"/>
    <property type="match status" value="1"/>
</dbReference>
<keyword evidence="8" id="KW-1185">Reference proteome</keyword>
<feature type="active site" description="Charge relay system" evidence="4">
    <location>
        <position position="444"/>
    </location>
</feature>
<evidence type="ECO:0000259" key="6">
    <source>
        <dbReference type="Pfam" id="PF00135"/>
    </source>
</evidence>
<dbReference type="AlphaFoldDB" id="A0A6A5ZD51"/>
<dbReference type="InterPro" id="IPR002018">
    <property type="entry name" value="CarbesteraseB"/>
</dbReference>
<proteinExistence type="inferred from homology"/>
<dbReference type="Proteomes" id="UP000799770">
    <property type="component" value="Unassembled WGS sequence"/>
</dbReference>
<sequence>MRSIILTLFLFKVSFSSSTTDNDPTRTIESGVVIGTSTSIASSPFGVQQFLGIPYAAPPVRFKPPQNPVPWSTPYNASTYRPACIQQFNYPEEHRTRIIEWLNTPGPPAGESEDCLNLNVYTPISGEQAKAVLFWIHGGVFSFGSGSLPLYDGSSFAANHDVVVVTINYRLNIFGFPGSTALPETERNIALLDQRLALDWVQRNIAAFGGDPKRVTIFGESAGAGSVDALITSPPDPVHFRAAILHSGQKTFNPKSSDSASSWTKIVTATDCPQEEPAALECIRGKPASRLKDIIEKAALPFDAILDDSTLSKTPRRNRLESAKNPSLIARVPVMMGTNANEGSMYVIGQNDTQAFLNTALRVLYPGGAPQELVQKVLDAYPLGEPGLKTERDRMDRILTDVLAQCPISIVAEDSVGVNISTWRYYFDASFPSSELFPGSGAYHSAEIEMVFGTFDRKGATDAQLEVSKRMQKAWADFAKNPEKGPGWGMVPEVGVFGGGVRAGERNLGKAVFALAGEDLDRRCKLWESLYRK</sequence>
<dbReference type="SUPFAM" id="SSF53474">
    <property type="entry name" value="alpha/beta-Hydrolases"/>
    <property type="match status" value="1"/>
</dbReference>
<dbReference type="PRINTS" id="PR00878">
    <property type="entry name" value="CHOLNESTRASE"/>
</dbReference>
<evidence type="ECO:0000313" key="8">
    <source>
        <dbReference type="Proteomes" id="UP000799770"/>
    </source>
</evidence>
<dbReference type="InterPro" id="IPR019826">
    <property type="entry name" value="Carboxylesterase_B_AS"/>
</dbReference>
<feature type="active site" description="Acyl-ester intermediate" evidence="4">
    <location>
        <position position="221"/>
    </location>
</feature>
<feature type="chain" id="PRO_5025716649" description="Carboxylic ester hydrolase" evidence="5">
    <location>
        <begin position="19"/>
        <end position="533"/>
    </location>
</feature>
<evidence type="ECO:0000256" key="2">
    <source>
        <dbReference type="ARBA" id="ARBA00022801"/>
    </source>
</evidence>
<dbReference type="OrthoDB" id="408631at2759"/>
<gene>
    <name evidence="7" type="ORF">BDV96DRAFT_543562</name>
</gene>
<dbReference type="InterPro" id="IPR029058">
    <property type="entry name" value="AB_hydrolase_fold"/>
</dbReference>
<dbReference type="PROSITE" id="PS00122">
    <property type="entry name" value="CARBOXYLESTERASE_B_1"/>
    <property type="match status" value="1"/>
</dbReference>
<accession>A0A6A5ZD51</accession>
<dbReference type="EC" id="3.1.1.-" evidence="5"/>
<evidence type="ECO:0000313" key="7">
    <source>
        <dbReference type="EMBL" id="KAF2117135.1"/>
    </source>
</evidence>
<dbReference type="PANTHER" id="PTHR43918:SF4">
    <property type="entry name" value="CARBOXYLIC ESTER HYDROLASE"/>
    <property type="match status" value="1"/>
</dbReference>
<dbReference type="PANTHER" id="PTHR43918">
    <property type="entry name" value="ACETYLCHOLINESTERASE"/>
    <property type="match status" value="1"/>
</dbReference>
<feature type="active site" description="Charge relay system" evidence="4">
    <location>
        <position position="342"/>
    </location>
</feature>
<feature type="signal peptide" evidence="5">
    <location>
        <begin position="1"/>
        <end position="18"/>
    </location>
</feature>
<reference evidence="7" key="1">
    <citation type="journal article" date="2020" name="Stud. Mycol.">
        <title>101 Dothideomycetes genomes: a test case for predicting lifestyles and emergence of pathogens.</title>
        <authorList>
            <person name="Haridas S."/>
            <person name="Albert R."/>
            <person name="Binder M."/>
            <person name="Bloem J."/>
            <person name="Labutti K."/>
            <person name="Salamov A."/>
            <person name="Andreopoulos B."/>
            <person name="Baker S."/>
            <person name="Barry K."/>
            <person name="Bills G."/>
            <person name="Bluhm B."/>
            <person name="Cannon C."/>
            <person name="Castanera R."/>
            <person name="Culley D."/>
            <person name="Daum C."/>
            <person name="Ezra D."/>
            <person name="Gonzalez J."/>
            <person name="Henrissat B."/>
            <person name="Kuo A."/>
            <person name="Liang C."/>
            <person name="Lipzen A."/>
            <person name="Lutzoni F."/>
            <person name="Magnuson J."/>
            <person name="Mondo S."/>
            <person name="Nolan M."/>
            <person name="Ohm R."/>
            <person name="Pangilinan J."/>
            <person name="Park H.-J."/>
            <person name="Ramirez L."/>
            <person name="Alfaro M."/>
            <person name="Sun H."/>
            <person name="Tritt A."/>
            <person name="Yoshinaga Y."/>
            <person name="Zwiers L.-H."/>
            <person name="Turgeon B."/>
            <person name="Goodwin S."/>
            <person name="Spatafora J."/>
            <person name="Crous P."/>
            <person name="Grigoriev I."/>
        </authorList>
    </citation>
    <scope>NUCLEOTIDE SEQUENCE</scope>
    <source>
        <strain evidence="7">CBS 627.86</strain>
    </source>
</reference>
<evidence type="ECO:0000256" key="4">
    <source>
        <dbReference type="PIRSR" id="PIRSR600997-1"/>
    </source>
</evidence>
<dbReference type="Pfam" id="PF00135">
    <property type="entry name" value="COesterase"/>
    <property type="match status" value="1"/>
</dbReference>
<comment type="similarity">
    <text evidence="1 5">Belongs to the type-B carboxylesterase/lipase family.</text>
</comment>
<keyword evidence="2 5" id="KW-0378">Hydrolase</keyword>
<evidence type="ECO:0000256" key="5">
    <source>
        <dbReference type="RuleBase" id="RU361235"/>
    </source>
</evidence>